<evidence type="ECO:0000256" key="8">
    <source>
        <dbReference type="SAM" id="MobiDB-lite"/>
    </source>
</evidence>
<keyword evidence="5" id="KW-0862">Zinc</keyword>
<feature type="domain" description="C2H2-type" evidence="10">
    <location>
        <begin position="623"/>
        <end position="651"/>
    </location>
</feature>
<keyword evidence="2" id="KW-0479">Metal-binding</keyword>
<dbReference type="PROSITE" id="PS50013">
    <property type="entry name" value="CHROMO_2"/>
    <property type="match status" value="1"/>
</dbReference>
<evidence type="ECO:0000256" key="5">
    <source>
        <dbReference type="ARBA" id="ARBA00022833"/>
    </source>
</evidence>
<organism evidence="11 12">
    <name type="scientific">Hydra vulgaris</name>
    <name type="common">Hydra</name>
    <name type="synonym">Hydra attenuata</name>
    <dbReference type="NCBI Taxonomy" id="6087"/>
    <lineage>
        <taxon>Eukaryota</taxon>
        <taxon>Metazoa</taxon>
        <taxon>Cnidaria</taxon>
        <taxon>Hydrozoa</taxon>
        <taxon>Hydroidolina</taxon>
        <taxon>Anthoathecata</taxon>
        <taxon>Aplanulata</taxon>
        <taxon>Hydridae</taxon>
        <taxon>Hydra</taxon>
    </lineage>
</organism>
<evidence type="ECO:0000256" key="7">
    <source>
        <dbReference type="PROSITE-ProRule" id="PRU00042"/>
    </source>
</evidence>
<evidence type="ECO:0000313" key="12">
    <source>
        <dbReference type="RefSeq" id="XP_065676178.1"/>
    </source>
</evidence>
<dbReference type="InterPro" id="IPR016197">
    <property type="entry name" value="Chromo-like_dom_sf"/>
</dbReference>
<evidence type="ECO:0000259" key="10">
    <source>
        <dbReference type="PROSITE" id="PS50157"/>
    </source>
</evidence>
<feature type="domain" description="C2H2-type" evidence="10">
    <location>
        <begin position="660"/>
        <end position="688"/>
    </location>
</feature>
<evidence type="ECO:0000256" key="1">
    <source>
        <dbReference type="ARBA" id="ARBA00004123"/>
    </source>
</evidence>
<feature type="domain" description="C2H2-type" evidence="10">
    <location>
        <begin position="766"/>
        <end position="793"/>
    </location>
</feature>
<evidence type="ECO:0000256" key="2">
    <source>
        <dbReference type="ARBA" id="ARBA00022723"/>
    </source>
</evidence>
<evidence type="ECO:0000256" key="6">
    <source>
        <dbReference type="ARBA" id="ARBA00023242"/>
    </source>
</evidence>
<dbReference type="SMART" id="SM00355">
    <property type="entry name" value="ZnF_C2H2"/>
    <property type="match status" value="7"/>
</dbReference>
<dbReference type="PROSITE" id="PS00028">
    <property type="entry name" value="ZINC_FINGER_C2H2_1"/>
    <property type="match status" value="2"/>
</dbReference>
<keyword evidence="3" id="KW-0677">Repeat</keyword>
<protein>
    <submittedName>
        <fullName evidence="12">Zinc finger protein 521-like isoform X1</fullName>
    </submittedName>
</protein>
<dbReference type="Proteomes" id="UP001652625">
    <property type="component" value="Chromosome 15"/>
</dbReference>
<evidence type="ECO:0000256" key="4">
    <source>
        <dbReference type="ARBA" id="ARBA00022771"/>
    </source>
</evidence>
<dbReference type="SUPFAM" id="SSF54160">
    <property type="entry name" value="Chromo domain-like"/>
    <property type="match status" value="1"/>
</dbReference>
<name>A0ABM4DNM9_HYDVU</name>
<dbReference type="PANTHER" id="PTHR24376">
    <property type="entry name" value="ZINC FINGER PROTEIN"/>
    <property type="match status" value="1"/>
</dbReference>
<dbReference type="RefSeq" id="XP_065676178.1">
    <property type="nucleotide sequence ID" value="XM_065820106.1"/>
</dbReference>
<feature type="region of interest" description="Disordered" evidence="8">
    <location>
        <begin position="494"/>
        <end position="514"/>
    </location>
</feature>
<keyword evidence="4 7" id="KW-0863">Zinc-finger</keyword>
<evidence type="ECO:0000259" key="9">
    <source>
        <dbReference type="PROSITE" id="PS50013"/>
    </source>
</evidence>
<reference evidence="12" key="1">
    <citation type="submission" date="2025-08" db="UniProtKB">
        <authorList>
            <consortium name="RefSeq"/>
        </authorList>
    </citation>
    <scope>IDENTIFICATION</scope>
</reference>
<accession>A0ABM4DNM9</accession>
<dbReference type="CDD" id="cd00024">
    <property type="entry name" value="CD_CSD"/>
    <property type="match status" value="1"/>
</dbReference>
<evidence type="ECO:0000256" key="3">
    <source>
        <dbReference type="ARBA" id="ARBA00022737"/>
    </source>
</evidence>
<dbReference type="Gene3D" id="2.40.50.40">
    <property type="match status" value="1"/>
</dbReference>
<dbReference type="SUPFAM" id="SSF57667">
    <property type="entry name" value="beta-beta-alpha zinc fingers"/>
    <property type="match status" value="1"/>
</dbReference>
<proteinExistence type="predicted"/>
<gene>
    <name evidence="12" type="primary">LOC136072052</name>
</gene>
<comment type="subcellular location">
    <subcellularLocation>
        <location evidence="1">Nucleus</location>
    </subcellularLocation>
</comment>
<dbReference type="InterPro" id="IPR000953">
    <property type="entry name" value="Chromo/chromo_shadow_dom"/>
</dbReference>
<dbReference type="PANTHER" id="PTHR24376:SF38">
    <property type="entry name" value="ZINC FINGER PROTEIN 445"/>
    <property type="match status" value="1"/>
</dbReference>
<dbReference type="InterPro" id="IPR036236">
    <property type="entry name" value="Znf_C2H2_sf"/>
</dbReference>
<keyword evidence="11" id="KW-1185">Reference proteome</keyword>
<dbReference type="GeneID" id="136072052"/>
<feature type="domain" description="Chromo" evidence="9">
    <location>
        <begin position="20"/>
        <end position="66"/>
    </location>
</feature>
<sequence>MSVSASNNNPETTVMNRQSYKVEKIIGVHMGEDNETFYKVQWAPTWEPLANLHACTHLIDDFWKSRNPNYLGTYAVKDQELPGSNEISIITLENGIQNYEMGVDLPIPIKIAKNLSKKSSIHKHPIKHISKIVTKKDTKKSSSYKMKLRMPQVSTKEIDVNSIGDCSCTKESNNRVSPNTVTSNNLLMSSELQSIAQNLASKSKSSTPNEKELTHHLLSKQVLLPNDIHLLKGLKLMENNEATSIKKLENCFASPSSAFVAVSMSSTSSRNGSEASTICESEGFKCCNSELHNKFIQDEENCKKVISCQENNRVSTVKEKCFYPNFSFSKQSFSEASSAHSESLSPSNNFETVFNGCPGSTSSSSISFGSLPGSSLNEPVQNFLSGSHASFSEHGSILNDGKQFDSVYAEHFKSPKSFKKVVKCPFCINVAYVVDGEEGLTSFNNHLIKKHASETNISGQDYVKCPMCVKHYKSLRSCYTHLNFTHAIPAVGSSLQSSDENKCDSNEQSNKSWKVAHKETASSKELEPVLSLDPIIPISNTSRVDLITQDVLRKPSASLGGFPPTSSLQQSVPIDRRKKPYPKKCPHCNLVVSCRKEHSEHLRIFHKKTPLISNGTIKTKKRFFCNICGLPHSSKASLKRHSRINHENSFPCSSLIEETFKCPLCPEERRTYHHLLVHLQTRHSKWSPLKTAKKPRKELKSSMTTLQQRAIKSKLRCCKLCRKRFTNRFALSRHYALCHKKMSTKNSFRILSNRPKAEKVNKSDKFVCDKCPSVFTDRTSFVFHKRNHRSDYSEIGFECLICGWKTKWKTTIASHVRNNHPNDDEKSFVNLKDKECTLNLTSTT</sequence>
<dbReference type="SMART" id="SM00298">
    <property type="entry name" value="CHROMO"/>
    <property type="match status" value="1"/>
</dbReference>
<keyword evidence="6" id="KW-0539">Nucleus</keyword>
<dbReference type="PROSITE" id="PS50157">
    <property type="entry name" value="ZINC_FINGER_C2H2_2"/>
    <property type="match status" value="4"/>
</dbReference>
<dbReference type="InterPro" id="IPR013087">
    <property type="entry name" value="Znf_C2H2_type"/>
</dbReference>
<dbReference type="Gene3D" id="3.30.160.60">
    <property type="entry name" value="Classic Zinc Finger"/>
    <property type="match status" value="2"/>
</dbReference>
<feature type="domain" description="C2H2-type" evidence="10">
    <location>
        <begin position="797"/>
        <end position="825"/>
    </location>
</feature>
<evidence type="ECO:0000313" key="11">
    <source>
        <dbReference type="Proteomes" id="UP001652625"/>
    </source>
</evidence>